<keyword evidence="3" id="KW-1185">Reference proteome</keyword>
<reference evidence="2 3" key="1">
    <citation type="journal article" date="2019" name="Sci. Rep.">
        <title>Orb-weaving spider Araneus ventricosus genome elucidates the spidroin gene catalogue.</title>
        <authorList>
            <person name="Kono N."/>
            <person name="Nakamura H."/>
            <person name="Ohtoshi R."/>
            <person name="Moran D.A.P."/>
            <person name="Shinohara A."/>
            <person name="Yoshida Y."/>
            <person name="Fujiwara M."/>
            <person name="Mori M."/>
            <person name="Tomita M."/>
            <person name="Arakawa K."/>
        </authorList>
    </citation>
    <scope>NUCLEOTIDE SEQUENCE [LARGE SCALE GENOMIC DNA]</scope>
</reference>
<evidence type="ECO:0000313" key="2">
    <source>
        <dbReference type="EMBL" id="GBO16667.1"/>
    </source>
</evidence>
<feature type="compositionally biased region" description="Polar residues" evidence="1">
    <location>
        <begin position="36"/>
        <end position="78"/>
    </location>
</feature>
<evidence type="ECO:0000313" key="3">
    <source>
        <dbReference type="Proteomes" id="UP000499080"/>
    </source>
</evidence>
<dbReference type="Proteomes" id="UP000499080">
    <property type="component" value="Unassembled WGS sequence"/>
</dbReference>
<dbReference type="EMBL" id="BGPR01040529">
    <property type="protein sequence ID" value="GBO16667.1"/>
    <property type="molecule type" value="Genomic_DNA"/>
</dbReference>
<evidence type="ECO:0000256" key="1">
    <source>
        <dbReference type="SAM" id="MobiDB-lite"/>
    </source>
</evidence>
<protein>
    <submittedName>
        <fullName evidence="2">Uncharacterized protein</fullName>
    </submittedName>
</protein>
<name>A0A4Y2UYR9_ARAVE</name>
<feature type="region of interest" description="Disordered" evidence="1">
    <location>
        <begin position="36"/>
        <end position="95"/>
    </location>
</feature>
<sequence length="95" mass="10286">MAKCKIYSHIIGGKADRMKNHLSFMCKKSVISPKTVQTEAVNSGTVQENKGNSTSDENKVSDGSTFKNVAGTNDNLASKSDDPPLKASKRLRLTK</sequence>
<organism evidence="2 3">
    <name type="scientific">Araneus ventricosus</name>
    <name type="common">Orbweaver spider</name>
    <name type="synonym">Epeira ventricosa</name>
    <dbReference type="NCBI Taxonomy" id="182803"/>
    <lineage>
        <taxon>Eukaryota</taxon>
        <taxon>Metazoa</taxon>
        <taxon>Ecdysozoa</taxon>
        <taxon>Arthropoda</taxon>
        <taxon>Chelicerata</taxon>
        <taxon>Arachnida</taxon>
        <taxon>Araneae</taxon>
        <taxon>Araneomorphae</taxon>
        <taxon>Entelegynae</taxon>
        <taxon>Araneoidea</taxon>
        <taxon>Araneidae</taxon>
        <taxon>Araneus</taxon>
    </lineage>
</organism>
<comment type="caution">
    <text evidence="2">The sequence shown here is derived from an EMBL/GenBank/DDBJ whole genome shotgun (WGS) entry which is preliminary data.</text>
</comment>
<proteinExistence type="predicted"/>
<dbReference type="AlphaFoldDB" id="A0A4Y2UYR9"/>
<accession>A0A4Y2UYR9</accession>
<gene>
    <name evidence="2" type="ORF">AVEN_200838_1</name>
</gene>